<reference evidence="10 11" key="1">
    <citation type="submission" date="2018-11" db="EMBL/GenBank/DDBJ databases">
        <title>Genomic Encyclopedia of Type Strains, Phase IV (KMG-IV): sequencing the most valuable type-strain genomes for metagenomic binning, comparative biology and taxonomic classification.</title>
        <authorList>
            <person name="Goeker M."/>
        </authorList>
    </citation>
    <scope>NUCLEOTIDE SEQUENCE [LARGE SCALE GENOMIC DNA]</scope>
    <source>
        <strain evidence="10 11">DSM 102936</strain>
    </source>
</reference>
<gene>
    <name evidence="10" type="ORF">EDD75_0562</name>
</gene>
<dbReference type="Proteomes" id="UP000282654">
    <property type="component" value="Unassembled WGS sequence"/>
</dbReference>
<keyword evidence="3" id="KW-0004">4Fe-4S</keyword>
<evidence type="ECO:0000256" key="6">
    <source>
        <dbReference type="ARBA" id="ARBA00023002"/>
    </source>
</evidence>
<dbReference type="GO" id="GO:0016491">
    <property type="term" value="F:oxidoreductase activity"/>
    <property type="evidence" value="ECO:0007669"/>
    <property type="project" value="UniProtKB-KW"/>
</dbReference>
<sequence>MANKIGAYICTGCGLGEALNIEALAKVATGEYKLGICKTHDCLCSQEGVALIKEDIEKEGLNGIVIAACSPRVNTDIFKFPPEIIVDRVNLREQCIWCHPANDEDTQMLAEDQLRMGIVKVKDANPPEPYQVQDLATSVLVIGGGLAGITAALEAAKAGSKVVLVEKSDTLGGYMARAYKQVSLSPPYNELVDPDIHDRIKEVQSNPNIKVYTGAQIAQISGAPCMFDAVIKTKGGEVTERVGAIVMATGAVPYDPTKLEHLGYGRSPNVVTTDQLEEMAKKGKIVRPSDGKEVQSVAFVLCAGSRDPEHLAYCSATCCLDSLRQAIYVKQQNPDAAVYIFFKDLRAPGFHEYLYKRAQQEGVVFFRTEKPKIEEGAGGTLVIKAKDVLVNDNIEADGIDLVVLATGMVSTACLGEMVVVGAEEEEEPKKGNIEVFKVRPDVYYKSDILNLQYRQGPELPMLKYGFPDSHFICFPYETRRTGIYAAGSVRAPMDVPSTIDDATGAALKAIQCIELTKQGCAVHPRVWDNSVTEFFMQNCTQCKRCTVECPFGAINEDEKANPLPNPTRCRRCATCMGACPQRIISFKNYNVIQIGNMIKAIEVPEEDEEKPRIVVIVCENDAYPALDMIGQARLTLSPWIRVIPLRCMGSMNLVWISDALAKGIDGVLLLGCRHDEDYQCHFVKGSELCRYRLSKISETLSRLALEPERIRFETVQIMDYPHLPEIINEFAKQIEEIGPNPYKGF</sequence>
<proteinExistence type="inferred from homology"/>
<comment type="similarity">
    <text evidence="2">Belongs to the HdrA family.</text>
</comment>
<evidence type="ECO:0000256" key="3">
    <source>
        <dbReference type="ARBA" id="ARBA00022485"/>
    </source>
</evidence>
<dbReference type="PROSITE" id="PS00198">
    <property type="entry name" value="4FE4S_FER_1"/>
    <property type="match status" value="2"/>
</dbReference>
<evidence type="ECO:0000259" key="9">
    <source>
        <dbReference type="PROSITE" id="PS51379"/>
    </source>
</evidence>
<protein>
    <submittedName>
        <fullName evidence="10">Putative adenylylsulfate reductase-associated electron transfer protein QmoB</fullName>
    </submittedName>
</protein>
<feature type="domain" description="4Fe-4S ferredoxin-type" evidence="9">
    <location>
        <begin position="560"/>
        <end position="589"/>
    </location>
</feature>
<keyword evidence="7" id="KW-0408">Iron</keyword>
<evidence type="ECO:0000256" key="5">
    <source>
        <dbReference type="ARBA" id="ARBA00022827"/>
    </source>
</evidence>
<dbReference type="PRINTS" id="PR00469">
    <property type="entry name" value="PNDRDTASEII"/>
</dbReference>
<evidence type="ECO:0000256" key="1">
    <source>
        <dbReference type="ARBA" id="ARBA00001974"/>
    </source>
</evidence>
<dbReference type="RefSeq" id="WP_123927680.1">
    <property type="nucleotide sequence ID" value="NZ_RKRE01000001.1"/>
</dbReference>
<organism evidence="10 11">
    <name type="scientific">Thermodesulfitimonas autotrophica</name>
    <dbReference type="NCBI Taxonomy" id="1894989"/>
    <lineage>
        <taxon>Bacteria</taxon>
        <taxon>Bacillati</taxon>
        <taxon>Bacillota</taxon>
        <taxon>Clostridia</taxon>
        <taxon>Thermoanaerobacterales</taxon>
        <taxon>Thermoanaerobacteraceae</taxon>
        <taxon>Thermodesulfitimonas</taxon>
    </lineage>
</organism>
<comment type="cofactor">
    <cofactor evidence="1">
        <name>FAD</name>
        <dbReference type="ChEBI" id="CHEBI:57692"/>
    </cofactor>
</comment>
<keyword evidence="11" id="KW-1185">Reference proteome</keyword>
<dbReference type="SUPFAM" id="SSF51905">
    <property type="entry name" value="FAD/NAD(P)-binding domain"/>
    <property type="match status" value="1"/>
</dbReference>
<dbReference type="PROSITE" id="PS51379">
    <property type="entry name" value="4FE4S_FER_2"/>
    <property type="match status" value="2"/>
</dbReference>
<dbReference type="OrthoDB" id="9758544at2"/>
<dbReference type="InterPro" id="IPR017896">
    <property type="entry name" value="4Fe4S_Fe-S-bd"/>
</dbReference>
<keyword evidence="8" id="KW-0411">Iron-sulfur</keyword>
<dbReference type="Pfam" id="PF13187">
    <property type="entry name" value="Fer4_9"/>
    <property type="match status" value="1"/>
</dbReference>
<evidence type="ECO:0000256" key="4">
    <source>
        <dbReference type="ARBA" id="ARBA00022723"/>
    </source>
</evidence>
<dbReference type="GO" id="GO:0046872">
    <property type="term" value="F:metal ion binding"/>
    <property type="evidence" value="ECO:0007669"/>
    <property type="project" value="UniProtKB-KW"/>
</dbReference>
<dbReference type="AlphaFoldDB" id="A0A3N5BQ63"/>
<evidence type="ECO:0000313" key="10">
    <source>
        <dbReference type="EMBL" id="RPF49742.1"/>
    </source>
</evidence>
<keyword evidence="4" id="KW-0479">Metal-binding</keyword>
<dbReference type="Gene3D" id="3.50.50.60">
    <property type="entry name" value="FAD/NAD(P)-binding domain"/>
    <property type="match status" value="1"/>
</dbReference>
<keyword evidence="6" id="KW-0560">Oxidoreductase</keyword>
<dbReference type="Gene3D" id="3.30.70.20">
    <property type="match status" value="1"/>
</dbReference>
<dbReference type="Pfam" id="PF02662">
    <property type="entry name" value="FlpD"/>
    <property type="match status" value="1"/>
</dbReference>
<keyword evidence="5" id="KW-0274">FAD</keyword>
<dbReference type="InterPro" id="IPR003813">
    <property type="entry name" value="MvhD/FlpD"/>
</dbReference>
<dbReference type="EMBL" id="RKRE01000001">
    <property type="protein sequence ID" value="RPF49742.1"/>
    <property type="molecule type" value="Genomic_DNA"/>
</dbReference>
<comment type="caution">
    <text evidence="10">The sequence shown here is derived from an EMBL/GenBank/DDBJ whole genome shotgun (WGS) entry which is preliminary data.</text>
</comment>
<evidence type="ECO:0000256" key="2">
    <source>
        <dbReference type="ARBA" id="ARBA00006561"/>
    </source>
</evidence>
<dbReference type="Pfam" id="PF12831">
    <property type="entry name" value="FAD_oxidored"/>
    <property type="match status" value="1"/>
</dbReference>
<dbReference type="SUPFAM" id="SSF54862">
    <property type="entry name" value="4Fe-4S ferredoxins"/>
    <property type="match status" value="1"/>
</dbReference>
<dbReference type="PRINTS" id="PR00368">
    <property type="entry name" value="FADPNR"/>
</dbReference>
<dbReference type="InterPro" id="IPR039650">
    <property type="entry name" value="HdrA-like"/>
</dbReference>
<name>A0A3N5BQ63_9THEO</name>
<evidence type="ECO:0000313" key="11">
    <source>
        <dbReference type="Proteomes" id="UP000282654"/>
    </source>
</evidence>
<accession>A0A3N5BQ63</accession>
<dbReference type="InterPro" id="IPR036188">
    <property type="entry name" value="FAD/NAD-bd_sf"/>
</dbReference>
<keyword evidence="5" id="KW-0285">Flavoprotein</keyword>
<dbReference type="GO" id="GO:0051539">
    <property type="term" value="F:4 iron, 4 sulfur cluster binding"/>
    <property type="evidence" value="ECO:0007669"/>
    <property type="project" value="UniProtKB-KW"/>
</dbReference>
<dbReference type="InterPro" id="IPR017900">
    <property type="entry name" value="4Fe4S_Fe_S_CS"/>
</dbReference>
<feature type="domain" description="4Fe-4S ferredoxin-type" evidence="9">
    <location>
        <begin position="530"/>
        <end position="559"/>
    </location>
</feature>
<dbReference type="PANTHER" id="PTHR43498:SF1">
    <property type="entry name" value="COB--COM HETERODISULFIDE REDUCTASE IRON-SULFUR SUBUNIT A"/>
    <property type="match status" value="1"/>
</dbReference>
<evidence type="ECO:0000256" key="7">
    <source>
        <dbReference type="ARBA" id="ARBA00023004"/>
    </source>
</evidence>
<evidence type="ECO:0000256" key="8">
    <source>
        <dbReference type="ARBA" id="ARBA00023014"/>
    </source>
</evidence>
<dbReference type="PANTHER" id="PTHR43498">
    <property type="entry name" value="FERREDOXIN:COB-COM HETERODISULFIDE REDUCTASE SUBUNIT A"/>
    <property type="match status" value="1"/>
</dbReference>